<organism evidence="3 4">
    <name type="scientific">Methylobacterium persicinum</name>
    <dbReference type="NCBI Taxonomy" id="374426"/>
    <lineage>
        <taxon>Bacteria</taxon>
        <taxon>Pseudomonadati</taxon>
        <taxon>Pseudomonadota</taxon>
        <taxon>Alphaproteobacteria</taxon>
        <taxon>Hyphomicrobiales</taxon>
        <taxon>Methylobacteriaceae</taxon>
        <taxon>Methylobacterium</taxon>
    </lineage>
</organism>
<keyword evidence="4" id="KW-1185">Reference proteome</keyword>
<accession>A0ABU0HP18</accession>
<dbReference type="InterPro" id="IPR004888">
    <property type="entry name" value="Glycoside_hydrolase_63"/>
</dbReference>
<dbReference type="EMBL" id="JAUSVV010000006">
    <property type="protein sequence ID" value="MDQ0443455.1"/>
    <property type="molecule type" value="Genomic_DNA"/>
</dbReference>
<dbReference type="SUPFAM" id="SSF48208">
    <property type="entry name" value="Six-hairpin glycosidases"/>
    <property type="match status" value="1"/>
</dbReference>
<name>A0ABU0HP18_9HYPH</name>
<dbReference type="RefSeq" id="WP_307441378.1">
    <property type="nucleotide sequence ID" value="NZ_JAUSVV010000006.1"/>
</dbReference>
<feature type="domain" description="Mannosylglycerate hydrolase MGH1-like glycoside hydrolase" evidence="2">
    <location>
        <begin position="707"/>
        <end position="877"/>
    </location>
</feature>
<dbReference type="PANTHER" id="PTHR10412:SF10">
    <property type="entry name" value="GLYCOSYL HYDROLASE FAMILY 63 C-TERMINAL DOMAIN-CONTAINING PROTEIN"/>
    <property type="match status" value="1"/>
</dbReference>
<reference evidence="3 4" key="1">
    <citation type="submission" date="2023-07" db="EMBL/GenBank/DDBJ databases">
        <title>Genomic Encyclopedia of Type Strains, Phase IV (KMG-IV): sequencing the most valuable type-strain genomes for metagenomic binning, comparative biology and taxonomic classification.</title>
        <authorList>
            <person name="Goeker M."/>
        </authorList>
    </citation>
    <scope>NUCLEOTIDE SEQUENCE [LARGE SCALE GENOMIC DNA]</scope>
    <source>
        <strain evidence="3 4">DSM 19562</strain>
    </source>
</reference>
<gene>
    <name evidence="3" type="ORF">QO016_002958</name>
</gene>
<evidence type="ECO:0000259" key="2">
    <source>
        <dbReference type="Pfam" id="PF22422"/>
    </source>
</evidence>
<feature type="domain" description="Mannosylglycerate hydrolase MGH1-like glycoside hydrolase" evidence="2">
    <location>
        <begin position="427"/>
        <end position="530"/>
    </location>
</feature>
<feature type="region of interest" description="Disordered" evidence="1">
    <location>
        <begin position="896"/>
        <end position="921"/>
    </location>
</feature>
<sequence length="921" mass="103805">MPQDGGAPHLFETEEGRRLRACAVDGWHRWGPYLAERQWGTVREDYSPDGDAWSYLPHEHARSRAYRWGEDGIAGFSDDKQLWCLGVALWNGNDAIIKERMFGLTNEEGNHGEDVKELYWYLDGTPTHSYMRMLYRYPQAAFPYADLVAENGRRKGGDWPEYELADTGVLAENRCFDVTVEYAKAAPDDVLMRISVTNRGPEAAEIHVLPQLWSRNTWSWRDDPKKPLLRLVEGPRVEATRATGPVRLFRALQPAEFLFCENETNTARLFGASGSHHPKDAINDDVVAGTRHHVNPLREGTKCAALSRHTVAAGETIVLRYRFSQADAHGLDEGGFDALFAQRIAEADAFYAVLQHGMSDPDARLVQRQALAGMLWSKQFYHFDVRRWLMGDPTQPAPPAERRRGRDHEWTHLNNADIISMPDTWEYPWYAAWDLAFHCVTFALIDPDFAKGQLLLLTREWYMHPNGQLPAYEWAFGDVNPPVHAWAALRVYQLDAALTGRPDRNFLERVFHKLMLNFTWWVNRKDADGRNVFQGGFLGLDNIGIFDRSKPLPTGGIIDQADGTAWMAMYTLNLMRIALELAAEDRVYEDIATKFFEHFLYIAEAMTDIGGSGVGLWDEDDEFFYDVLNLPDGRMVPLRVRSLVGLIPLCAVEVLNTALRDRFPGFAQRAEWMLRNRPDLAALVSHWSQGEGEGPPPGPDGDRMLLSLLRRHRMKALLSRMLDEADLLSAYGVRSLSKAHAAHPFVFDWSGTRYSVDYEPAESTTATFGGNSNWRGPVWMPINILLIEALDRFGAFYGDDTRFECPTGSGHFLSLPEIADELSRRLCALFLRGPDGRRPVLASYGELADDPHLRDCIPFHEYFNGDTGAGLGAMHQTGWTGLVALLLRPGRLATTPAARTIPTSGHASPTPAGMDPDSPRH</sequence>
<evidence type="ECO:0000313" key="4">
    <source>
        <dbReference type="Proteomes" id="UP001236369"/>
    </source>
</evidence>
<protein>
    <recommendedName>
        <fullName evidence="2">Mannosylglycerate hydrolase MGH1-like glycoside hydrolase domain-containing protein</fullName>
    </recommendedName>
</protein>
<dbReference type="PANTHER" id="PTHR10412">
    <property type="entry name" value="MANNOSYL-OLIGOSACCHARIDE GLUCOSIDASE"/>
    <property type="match status" value="1"/>
</dbReference>
<dbReference type="InterPro" id="IPR012341">
    <property type="entry name" value="6hp_glycosidase-like_sf"/>
</dbReference>
<dbReference type="InterPro" id="IPR008928">
    <property type="entry name" value="6-hairpin_glycosidase_sf"/>
</dbReference>
<dbReference type="Gene3D" id="1.50.10.10">
    <property type="match status" value="2"/>
</dbReference>
<evidence type="ECO:0000256" key="1">
    <source>
        <dbReference type="SAM" id="MobiDB-lite"/>
    </source>
</evidence>
<proteinExistence type="predicted"/>
<evidence type="ECO:0000313" key="3">
    <source>
        <dbReference type="EMBL" id="MDQ0443455.1"/>
    </source>
</evidence>
<comment type="caution">
    <text evidence="3">The sequence shown here is derived from an EMBL/GenBank/DDBJ whole genome shotgun (WGS) entry which is preliminary data.</text>
</comment>
<dbReference type="Pfam" id="PF22422">
    <property type="entry name" value="MGH1-like_GH"/>
    <property type="match status" value="2"/>
</dbReference>
<dbReference type="Proteomes" id="UP001236369">
    <property type="component" value="Unassembled WGS sequence"/>
</dbReference>
<dbReference type="InterPro" id="IPR054491">
    <property type="entry name" value="MGH1-like_GH"/>
</dbReference>